<gene>
    <name evidence="1" type="ORF">SAMN06269173_1032</name>
</gene>
<sequence length="39" mass="4554">MDKMILNNIRSKKGELLLVFYNTPRTFALPNRMEAGNEK</sequence>
<dbReference type="AlphaFoldDB" id="A0A238WRH2"/>
<protein>
    <submittedName>
        <fullName evidence="1">Uncharacterized protein</fullName>
    </submittedName>
</protein>
<evidence type="ECO:0000313" key="1">
    <source>
        <dbReference type="EMBL" id="SNR49146.1"/>
    </source>
</evidence>
<dbReference type="Proteomes" id="UP000198310">
    <property type="component" value="Unassembled WGS sequence"/>
</dbReference>
<keyword evidence="2" id="KW-1185">Reference proteome</keyword>
<reference evidence="2" key="1">
    <citation type="submission" date="2017-06" db="EMBL/GenBank/DDBJ databases">
        <authorList>
            <person name="Varghese N."/>
            <person name="Submissions S."/>
        </authorList>
    </citation>
    <scope>NUCLEOTIDE SEQUENCE [LARGE SCALE GENOMIC DNA]</scope>
    <source>
        <strain evidence="2">DSM 28041</strain>
    </source>
</reference>
<accession>A0A238WRH2</accession>
<name>A0A238WRH2_9BACT</name>
<dbReference type="EMBL" id="FZNS01000003">
    <property type="protein sequence ID" value="SNR49146.1"/>
    <property type="molecule type" value="Genomic_DNA"/>
</dbReference>
<evidence type="ECO:0000313" key="2">
    <source>
        <dbReference type="Proteomes" id="UP000198310"/>
    </source>
</evidence>
<organism evidence="1 2">
    <name type="scientific">Hymenobacter mucosus</name>
    <dbReference type="NCBI Taxonomy" id="1411120"/>
    <lineage>
        <taxon>Bacteria</taxon>
        <taxon>Pseudomonadati</taxon>
        <taxon>Bacteroidota</taxon>
        <taxon>Cytophagia</taxon>
        <taxon>Cytophagales</taxon>
        <taxon>Hymenobacteraceae</taxon>
        <taxon>Hymenobacter</taxon>
    </lineage>
</organism>
<proteinExistence type="predicted"/>